<keyword evidence="4" id="KW-0653">Protein transport</keyword>
<dbReference type="Gene3D" id="3.30.1520.10">
    <property type="entry name" value="Phox-like domain"/>
    <property type="match status" value="1"/>
</dbReference>
<dbReference type="GO" id="GO:0031901">
    <property type="term" value="C:early endosome membrane"/>
    <property type="evidence" value="ECO:0007669"/>
    <property type="project" value="TreeGrafter"/>
</dbReference>
<dbReference type="Proteomes" id="UP000694523">
    <property type="component" value="Unplaced"/>
</dbReference>
<dbReference type="InterPro" id="IPR027267">
    <property type="entry name" value="AH/BAR_dom_sf"/>
</dbReference>
<dbReference type="InterPro" id="IPR028662">
    <property type="entry name" value="SNX8/Mvp1"/>
</dbReference>
<evidence type="ECO:0000313" key="8">
    <source>
        <dbReference type="Ensembl" id="ENSNMLP00000041055.1"/>
    </source>
</evidence>
<comment type="similarity">
    <text evidence="2">Belongs to the sorting nexin family.</text>
</comment>
<evidence type="ECO:0000256" key="4">
    <source>
        <dbReference type="ARBA" id="ARBA00022927"/>
    </source>
</evidence>
<feature type="domain" description="PX" evidence="6">
    <location>
        <begin position="134"/>
        <end position="213"/>
    </location>
</feature>
<evidence type="ECO:0000256" key="1">
    <source>
        <dbReference type="ARBA" id="ARBA00004287"/>
    </source>
</evidence>
<feature type="domain" description="Sorting nexin 8/Mvp1 BAR" evidence="7">
    <location>
        <begin position="231"/>
        <end position="437"/>
    </location>
</feature>
<dbReference type="Pfam" id="PF19566">
    <property type="entry name" value="Snx8_BAR_dom"/>
    <property type="match status" value="1"/>
</dbReference>
<evidence type="ECO:0000259" key="6">
    <source>
        <dbReference type="Pfam" id="PF00787"/>
    </source>
</evidence>
<dbReference type="GO" id="GO:0034498">
    <property type="term" value="P:early endosome to Golgi transport"/>
    <property type="evidence" value="ECO:0007669"/>
    <property type="project" value="TreeGrafter"/>
</dbReference>
<comment type="subcellular location">
    <subcellularLocation>
        <location evidence="1">Membrane</location>
        <topology evidence="1">Peripheral membrane protein</topology>
        <orientation evidence="1">Cytoplasmic side</orientation>
    </subcellularLocation>
</comment>
<keyword evidence="5" id="KW-0472">Membrane</keyword>
<reference evidence="8" key="2">
    <citation type="submission" date="2025-09" db="UniProtKB">
        <authorList>
            <consortium name="Ensembl"/>
        </authorList>
    </citation>
    <scope>IDENTIFICATION</scope>
</reference>
<evidence type="ECO:0000259" key="7">
    <source>
        <dbReference type="Pfam" id="PF19566"/>
    </source>
</evidence>
<dbReference type="PANTHER" id="PTHR46571">
    <property type="entry name" value="SORTING NEXIN-8"/>
    <property type="match status" value="1"/>
</dbReference>
<name>A0A8C6UTK4_9GOBI</name>
<dbReference type="Ensembl" id="ENSNMLT00000045645.1">
    <property type="protein sequence ID" value="ENSNMLP00000041055.1"/>
    <property type="gene ID" value="ENSNMLG00000025171.1"/>
</dbReference>
<accession>A0A8C6UTK4</accession>
<dbReference type="PANTHER" id="PTHR46571:SF1">
    <property type="entry name" value="SORTING NEXIN-8"/>
    <property type="match status" value="1"/>
</dbReference>
<organism evidence="8 9">
    <name type="scientific">Neogobius melanostomus</name>
    <name type="common">round goby</name>
    <dbReference type="NCBI Taxonomy" id="47308"/>
    <lineage>
        <taxon>Eukaryota</taxon>
        <taxon>Metazoa</taxon>
        <taxon>Chordata</taxon>
        <taxon>Craniata</taxon>
        <taxon>Vertebrata</taxon>
        <taxon>Euteleostomi</taxon>
        <taxon>Actinopterygii</taxon>
        <taxon>Neopterygii</taxon>
        <taxon>Teleostei</taxon>
        <taxon>Neoteleostei</taxon>
        <taxon>Acanthomorphata</taxon>
        <taxon>Gobiaria</taxon>
        <taxon>Gobiiformes</taxon>
        <taxon>Gobioidei</taxon>
        <taxon>Gobiidae</taxon>
        <taxon>Benthophilinae</taxon>
        <taxon>Neogobiini</taxon>
        <taxon>Neogobius</taxon>
    </lineage>
</organism>
<evidence type="ECO:0000313" key="9">
    <source>
        <dbReference type="Proteomes" id="UP000694523"/>
    </source>
</evidence>
<keyword evidence="9" id="KW-1185">Reference proteome</keyword>
<evidence type="ECO:0000256" key="3">
    <source>
        <dbReference type="ARBA" id="ARBA00022448"/>
    </source>
</evidence>
<dbReference type="InterPro" id="IPR045734">
    <property type="entry name" value="Snx8_BAR_dom"/>
</dbReference>
<sequence length="465" mass="53334">MAGEIHEGSVPAYYREVYEAIHCRTHEKVQFEVFQRLLHKTELSKPVIGQIVEHVECTDGYLNKLALYKALALIALAQQGKQPSPKLLENYIQELPKPYLGEPRDLSSLRMQPPQDDVLTVSESLDKLLSRDSVQVELIPEKKGLFLKHVEYQVISQARVPLCNVNMCCFIKHCLKLREFIEGRRRALGRFINLVARHPFFSEDELVKTFLTFSGTDVQTKLRDAYKKTGDEFMTNRIATQAKEYLPADIQAQFSTSRELIRNIHNSFFKLRDRAEKMAERSKENATDLLLFGKELSNLGSDASSIPAFASSQSSWGALRQSLKSLSVEFAVLSDKAAQQGRREEDDVVERLNLFLDLLQSYRDLCERHEKGVLHEHQRALHKYGMMKRQMMSATVQPKEPASVEQLESRIVQQESAIQTMELRNYFSLFCLHQETQLIFAYLPITSHILGAFVNSKCTCEQNCI</sequence>
<dbReference type="GO" id="GO:0006886">
    <property type="term" value="P:intracellular protein transport"/>
    <property type="evidence" value="ECO:0007669"/>
    <property type="project" value="TreeGrafter"/>
</dbReference>
<dbReference type="Gene3D" id="1.20.1270.60">
    <property type="entry name" value="Arfaptin homology (AH) domain/BAR domain"/>
    <property type="match status" value="1"/>
</dbReference>
<dbReference type="GO" id="GO:0035091">
    <property type="term" value="F:phosphatidylinositol binding"/>
    <property type="evidence" value="ECO:0007669"/>
    <property type="project" value="InterPro"/>
</dbReference>
<evidence type="ECO:0000256" key="2">
    <source>
        <dbReference type="ARBA" id="ARBA00010883"/>
    </source>
</evidence>
<dbReference type="InterPro" id="IPR036871">
    <property type="entry name" value="PX_dom_sf"/>
</dbReference>
<reference evidence="8" key="1">
    <citation type="submission" date="2025-08" db="UniProtKB">
        <authorList>
            <consortium name="Ensembl"/>
        </authorList>
    </citation>
    <scope>IDENTIFICATION</scope>
</reference>
<dbReference type="Gene3D" id="1.10.238.10">
    <property type="entry name" value="EF-hand"/>
    <property type="match status" value="1"/>
</dbReference>
<keyword evidence="3" id="KW-0813">Transport</keyword>
<dbReference type="AlphaFoldDB" id="A0A8C6UTK4"/>
<dbReference type="InterPro" id="IPR001683">
    <property type="entry name" value="PX_dom"/>
</dbReference>
<protein>
    <submittedName>
        <fullName evidence="8">Sorting nexin 8a</fullName>
    </submittedName>
</protein>
<dbReference type="CDD" id="cd07597">
    <property type="entry name" value="BAR_SNX8"/>
    <property type="match status" value="1"/>
</dbReference>
<dbReference type="GO" id="GO:0005829">
    <property type="term" value="C:cytosol"/>
    <property type="evidence" value="ECO:0007669"/>
    <property type="project" value="GOC"/>
</dbReference>
<dbReference type="Pfam" id="PF00787">
    <property type="entry name" value="PX"/>
    <property type="match status" value="1"/>
</dbReference>
<evidence type="ECO:0000256" key="5">
    <source>
        <dbReference type="ARBA" id="ARBA00023136"/>
    </source>
</evidence>
<proteinExistence type="inferred from homology"/>
<dbReference type="SUPFAM" id="SSF64268">
    <property type="entry name" value="PX domain"/>
    <property type="match status" value="1"/>
</dbReference>